<dbReference type="OrthoDB" id="68575at2759"/>
<dbReference type="InterPro" id="IPR036188">
    <property type="entry name" value="FAD/NAD-bd_sf"/>
</dbReference>
<accession>A0A1L9U909</accession>
<proteinExistence type="predicted"/>
<dbReference type="Gene3D" id="3.30.70.1990">
    <property type="match status" value="1"/>
</dbReference>
<sequence>MYLFSTLLWTSLVSTTISSNEVWPSLAADQQEHTQRSVIVVEKQDRLGGHIHTYLDPETGTFLDSGARSFYNITTVQKFLSRFNISLAKQNLYPNCATRYYDFRTGKAVNRTFNPSQDDVSAALNTYIAQYNKYPGLRKGNFLPTPVPEDLYMPFGKFVDKYGIQAAVRTLYSPENSELLSNPVVEVFRSQAAEHIEAILSNTFVSPADYPVSEAFTRAAAELSANADLLLSSEVVHAHRPEHTTTTTTNTSEQKIHLIIRTPIGLKLILAQNLLIAIPPRPDFLHWLDLTPSEQRLFSHYTAVGFNPGIIRNSGLPPNTTILNAALHHTQYDLPYLPAVYAFLPTSVPHLHYVIYMTQQTPEIEPVPVSVEVQKAEIMQTLRRLKEQNPDDNGFIMSTEQPELVEFRQHAPYDLQLGAGAIKEGVYERLNELQGSRGTWWTGAAWKGEDSSLIWRFTEEVVVPGVVGV</sequence>
<dbReference type="AlphaFoldDB" id="A0A1L9U909"/>
<dbReference type="SUPFAM" id="SSF51905">
    <property type="entry name" value="FAD/NAD(P)-binding domain"/>
    <property type="match status" value="1"/>
</dbReference>
<reference evidence="4" key="1">
    <citation type="journal article" date="2017" name="Genome Biol.">
        <title>Comparative genomics reveals high biological diversity and specific adaptations in the industrially and medically important fungal genus Aspergillus.</title>
        <authorList>
            <person name="de Vries R.P."/>
            <person name="Riley R."/>
            <person name="Wiebenga A."/>
            <person name="Aguilar-Osorio G."/>
            <person name="Amillis S."/>
            <person name="Uchima C.A."/>
            <person name="Anderluh G."/>
            <person name="Asadollahi M."/>
            <person name="Askin M."/>
            <person name="Barry K."/>
            <person name="Battaglia E."/>
            <person name="Bayram O."/>
            <person name="Benocci T."/>
            <person name="Braus-Stromeyer S.A."/>
            <person name="Caldana C."/>
            <person name="Canovas D."/>
            <person name="Cerqueira G.C."/>
            <person name="Chen F."/>
            <person name="Chen W."/>
            <person name="Choi C."/>
            <person name="Clum A."/>
            <person name="Dos Santos R.A."/>
            <person name="Damasio A.R."/>
            <person name="Diallinas G."/>
            <person name="Emri T."/>
            <person name="Fekete E."/>
            <person name="Flipphi M."/>
            <person name="Freyberg S."/>
            <person name="Gallo A."/>
            <person name="Gournas C."/>
            <person name="Habgood R."/>
            <person name="Hainaut M."/>
            <person name="Harispe M.L."/>
            <person name="Henrissat B."/>
            <person name="Hilden K.S."/>
            <person name="Hope R."/>
            <person name="Hossain A."/>
            <person name="Karabika E."/>
            <person name="Karaffa L."/>
            <person name="Karanyi Z."/>
            <person name="Krasevec N."/>
            <person name="Kuo A."/>
            <person name="Kusch H."/>
            <person name="LaButti K."/>
            <person name="Lagendijk E.L."/>
            <person name="Lapidus A."/>
            <person name="Levasseur A."/>
            <person name="Lindquist E."/>
            <person name="Lipzen A."/>
            <person name="Logrieco A.F."/>
            <person name="MacCabe A."/>
            <person name="Maekelae M.R."/>
            <person name="Malavazi I."/>
            <person name="Melin P."/>
            <person name="Meyer V."/>
            <person name="Mielnichuk N."/>
            <person name="Miskei M."/>
            <person name="Molnar A.P."/>
            <person name="Mule G."/>
            <person name="Ngan C.Y."/>
            <person name="Orejas M."/>
            <person name="Orosz E."/>
            <person name="Ouedraogo J.P."/>
            <person name="Overkamp K.M."/>
            <person name="Park H.-S."/>
            <person name="Perrone G."/>
            <person name="Piumi F."/>
            <person name="Punt P.J."/>
            <person name="Ram A.F."/>
            <person name="Ramon A."/>
            <person name="Rauscher S."/>
            <person name="Record E."/>
            <person name="Riano-Pachon D.M."/>
            <person name="Robert V."/>
            <person name="Roehrig J."/>
            <person name="Ruller R."/>
            <person name="Salamov A."/>
            <person name="Salih N.S."/>
            <person name="Samson R.A."/>
            <person name="Sandor E."/>
            <person name="Sanguinetti M."/>
            <person name="Schuetze T."/>
            <person name="Sepcic K."/>
            <person name="Shelest E."/>
            <person name="Sherlock G."/>
            <person name="Sophianopoulou V."/>
            <person name="Squina F.M."/>
            <person name="Sun H."/>
            <person name="Susca A."/>
            <person name="Todd R.B."/>
            <person name="Tsang A."/>
            <person name="Unkles S.E."/>
            <person name="van de Wiele N."/>
            <person name="van Rossen-Uffink D."/>
            <person name="Oliveira J.V."/>
            <person name="Vesth T.C."/>
            <person name="Visser J."/>
            <person name="Yu J.-H."/>
            <person name="Zhou M."/>
            <person name="Andersen M.R."/>
            <person name="Archer D.B."/>
            <person name="Baker S.E."/>
            <person name="Benoit I."/>
            <person name="Brakhage A.A."/>
            <person name="Braus G.H."/>
            <person name="Fischer R."/>
            <person name="Frisvad J.C."/>
            <person name="Goldman G.H."/>
            <person name="Houbraken J."/>
            <person name="Oakley B."/>
            <person name="Pocsi I."/>
            <person name="Scazzocchio C."/>
            <person name="Seiboth B."/>
            <person name="vanKuyk P.A."/>
            <person name="Wortman J."/>
            <person name="Dyer P.S."/>
            <person name="Grigoriev I.V."/>
        </authorList>
    </citation>
    <scope>NUCLEOTIDE SEQUENCE [LARGE SCALE GENOMIC DNA]</scope>
    <source>
        <strain evidence="4">CBS 101740 / IMI 381727 / IBT 21946</strain>
    </source>
</reference>
<evidence type="ECO:0000259" key="2">
    <source>
        <dbReference type="Pfam" id="PF01593"/>
    </source>
</evidence>
<dbReference type="VEuPathDB" id="FungiDB:ASPBRDRAFT_77899"/>
<gene>
    <name evidence="3" type="ORF">ASPBRDRAFT_77899</name>
</gene>
<dbReference type="EMBL" id="KV878691">
    <property type="protein sequence ID" value="OJJ68175.1"/>
    <property type="molecule type" value="Genomic_DNA"/>
</dbReference>
<dbReference type="Gene3D" id="3.50.50.60">
    <property type="entry name" value="FAD/NAD(P)-binding domain"/>
    <property type="match status" value="1"/>
</dbReference>
<organism evidence="3 4">
    <name type="scientific">Aspergillus brasiliensis (strain CBS 101740 / IMI 381727 / IBT 21946)</name>
    <dbReference type="NCBI Taxonomy" id="767769"/>
    <lineage>
        <taxon>Eukaryota</taxon>
        <taxon>Fungi</taxon>
        <taxon>Dikarya</taxon>
        <taxon>Ascomycota</taxon>
        <taxon>Pezizomycotina</taxon>
        <taxon>Eurotiomycetes</taxon>
        <taxon>Eurotiomycetidae</taxon>
        <taxon>Eurotiales</taxon>
        <taxon>Aspergillaceae</taxon>
        <taxon>Aspergillus</taxon>
        <taxon>Aspergillus subgen. Circumdati</taxon>
    </lineage>
</organism>
<name>A0A1L9U909_ASPBC</name>
<dbReference type="Proteomes" id="UP000184499">
    <property type="component" value="Unassembled WGS sequence"/>
</dbReference>
<dbReference type="Pfam" id="PF01593">
    <property type="entry name" value="Amino_oxidase"/>
    <property type="match status" value="1"/>
</dbReference>
<keyword evidence="1" id="KW-0732">Signal</keyword>
<dbReference type="OMA" id="FRSHAPY"/>
<dbReference type="RefSeq" id="XP_067475424.1">
    <property type="nucleotide sequence ID" value="XM_067629382.1"/>
</dbReference>
<dbReference type="GO" id="GO:0016491">
    <property type="term" value="F:oxidoreductase activity"/>
    <property type="evidence" value="ECO:0007669"/>
    <property type="project" value="InterPro"/>
</dbReference>
<dbReference type="GeneID" id="93581869"/>
<feature type="chain" id="PRO_5012634794" description="Amine oxidase domain-containing protein" evidence="1">
    <location>
        <begin position="20"/>
        <end position="469"/>
    </location>
</feature>
<dbReference type="InterPro" id="IPR002937">
    <property type="entry name" value="Amino_oxidase"/>
</dbReference>
<evidence type="ECO:0000256" key="1">
    <source>
        <dbReference type="SAM" id="SignalP"/>
    </source>
</evidence>
<evidence type="ECO:0000313" key="3">
    <source>
        <dbReference type="EMBL" id="OJJ68175.1"/>
    </source>
</evidence>
<dbReference type="STRING" id="767769.A0A1L9U909"/>
<feature type="signal peptide" evidence="1">
    <location>
        <begin position="1"/>
        <end position="19"/>
    </location>
</feature>
<dbReference type="Gene3D" id="1.10.405.20">
    <property type="match status" value="1"/>
</dbReference>
<protein>
    <recommendedName>
        <fullName evidence="2">Amine oxidase domain-containing protein</fullName>
    </recommendedName>
</protein>
<feature type="domain" description="Amine oxidase" evidence="2">
    <location>
        <begin position="36"/>
        <end position="125"/>
    </location>
</feature>
<evidence type="ECO:0000313" key="4">
    <source>
        <dbReference type="Proteomes" id="UP000184499"/>
    </source>
</evidence>
<keyword evidence="4" id="KW-1185">Reference proteome</keyword>